<evidence type="ECO:0000256" key="1">
    <source>
        <dbReference type="PIRSR" id="PIRSR017388-1"/>
    </source>
</evidence>
<feature type="domain" description="Serine aminopeptidase S33" evidence="3">
    <location>
        <begin position="33"/>
        <end position="248"/>
    </location>
</feature>
<proteinExistence type="predicted"/>
<accession>A0A2N3G4U7</accession>
<dbReference type="SUPFAM" id="SSF53474">
    <property type="entry name" value="alpha/beta-Hydrolases"/>
    <property type="match status" value="1"/>
</dbReference>
<dbReference type="AlphaFoldDB" id="A0A2N3G4U7"/>
<reference evidence="4 5" key="1">
    <citation type="journal article" date="2017" name="ISME J.">
        <title>Potential for microbial H2 and metal transformations associated with novel bacteria and archaea in deep terrestrial subsurface sediments.</title>
        <authorList>
            <person name="Hernsdorf A.W."/>
            <person name="Amano Y."/>
            <person name="Miyakawa K."/>
            <person name="Ise K."/>
            <person name="Suzuki Y."/>
            <person name="Anantharaman K."/>
            <person name="Probst A."/>
            <person name="Burstein D."/>
            <person name="Thomas B.C."/>
            <person name="Banfield J.F."/>
        </authorList>
    </citation>
    <scope>NUCLEOTIDE SEQUENCE [LARGE SCALE GENOMIC DNA]</scope>
    <source>
        <strain evidence="4">HGW-Actinobacteria-3</strain>
    </source>
</reference>
<evidence type="ECO:0000313" key="5">
    <source>
        <dbReference type="Proteomes" id="UP000233654"/>
    </source>
</evidence>
<evidence type="ECO:0000259" key="3">
    <source>
        <dbReference type="Pfam" id="PF12146"/>
    </source>
</evidence>
<dbReference type="InterPro" id="IPR012354">
    <property type="entry name" value="Esterase_lipase"/>
</dbReference>
<sequence length="266" mass="28927">MAKSELKTMKVPSGLSVMEDGMPFFFEGGKTGCLLIHGFTGTTSSMKPMGEFLASRNITVLAPRLPGHGTNVKDMGRWSYTDWILTVETALSELEAMCDRVFVSGLSMGGLLTLYLAERHGGALAGAMPISTPVHWVAPGLKGVALKLVPALKHVLKTFPGPGNDIKDPGVVEVAYEKFSTHAAHELAKLAKVVDADLSTITCPLRIFVARNDHVVPARNSQYILERVSSNDKKLVWLDNSFHVATLDLDRRKIFEASYDFVARGA</sequence>
<dbReference type="Gene3D" id="3.40.50.1820">
    <property type="entry name" value="alpha/beta hydrolase"/>
    <property type="match status" value="1"/>
</dbReference>
<dbReference type="Pfam" id="PF12146">
    <property type="entry name" value="Hydrolase_4"/>
    <property type="match status" value="1"/>
</dbReference>
<comment type="caution">
    <text evidence="4">The sequence shown here is derived from an EMBL/GenBank/DDBJ whole genome shotgun (WGS) entry which is preliminary data.</text>
</comment>
<feature type="active site" description="Charge relay system" evidence="1">
    <location>
        <position position="243"/>
    </location>
</feature>
<name>A0A2N3G4U7_9ACTN</name>
<feature type="active site" description="Charge relay system" evidence="1">
    <location>
        <position position="213"/>
    </location>
</feature>
<protein>
    <recommendedName>
        <fullName evidence="3">Serine aminopeptidase S33 domain-containing protein</fullName>
    </recommendedName>
</protein>
<dbReference type="InterPro" id="IPR029058">
    <property type="entry name" value="AB_hydrolase_fold"/>
</dbReference>
<dbReference type="PIRSF" id="PIRSF017388">
    <property type="entry name" value="Esterase_lipase"/>
    <property type="match status" value="1"/>
</dbReference>
<evidence type="ECO:0000313" key="4">
    <source>
        <dbReference type="EMBL" id="PKQ27745.1"/>
    </source>
</evidence>
<organism evidence="4 5">
    <name type="scientific">Candidatus Anoxymicrobium japonicum</name>
    <dbReference type="NCBI Taxonomy" id="2013648"/>
    <lineage>
        <taxon>Bacteria</taxon>
        <taxon>Bacillati</taxon>
        <taxon>Actinomycetota</taxon>
        <taxon>Candidatus Geothermincolia</taxon>
        <taxon>Candidatus Geothermincolales</taxon>
        <taxon>Candidatus Anoxymicrobiaceae</taxon>
        <taxon>Candidatus Anoxymicrobium</taxon>
    </lineage>
</organism>
<feature type="binding site" evidence="2">
    <location>
        <position position="39"/>
    </location>
    <ligand>
        <name>substrate</name>
    </ligand>
</feature>
<dbReference type="EMBL" id="PHEX01000058">
    <property type="protein sequence ID" value="PKQ27745.1"/>
    <property type="molecule type" value="Genomic_DNA"/>
</dbReference>
<gene>
    <name evidence="4" type="ORF">CVT63_06400</name>
</gene>
<dbReference type="GO" id="GO:0052689">
    <property type="term" value="F:carboxylic ester hydrolase activity"/>
    <property type="evidence" value="ECO:0007669"/>
    <property type="project" value="InterPro"/>
</dbReference>
<feature type="binding site" evidence="2">
    <location>
        <position position="108"/>
    </location>
    <ligand>
        <name>substrate</name>
    </ligand>
</feature>
<dbReference type="InterPro" id="IPR051044">
    <property type="entry name" value="MAG_DAG_Lipase"/>
</dbReference>
<feature type="active site" description="Nucleophile" evidence="1">
    <location>
        <position position="107"/>
    </location>
</feature>
<dbReference type="PANTHER" id="PTHR11614">
    <property type="entry name" value="PHOSPHOLIPASE-RELATED"/>
    <property type="match status" value="1"/>
</dbReference>
<dbReference type="InterPro" id="IPR022742">
    <property type="entry name" value="Hydrolase_4"/>
</dbReference>
<evidence type="ECO:0000256" key="2">
    <source>
        <dbReference type="PIRSR" id="PIRSR017388-2"/>
    </source>
</evidence>
<dbReference type="Proteomes" id="UP000233654">
    <property type="component" value="Unassembled WGS sequence"/>
</dbReference>